<dbReference type="PROSITE" id="PS51201">
    <property type="entry name" value="RCK_N"/>
    <property type="match status" value="1"/>
</dbReference>
<comment type="caution">
    <text evidence="13">The sequence shown here is derived from an EMBL/GenBank/DDBJ whole genome shotgun (WGS) entry which is preliminary data.</text>
</comment>
<sequence length="670" mass="73218">MCFIEGQGYSTFMEHSYLNEILILFVVAVALVGSCLHFKLPPILGYLAIGVMLGPYGFAVVSDTDHTRALAEFGVVFLLFTIGLEFSLSNLVHMRGAVLGLGGAQVIGTTAIVTIIATYMGMNLESALVLGGIVAMSSTALVIKQLTDQVELHTRHGRNAVGILLFQDLMVIPFLILVSTPAVINGDGAVYTVLVAFVQGVLALGLIFVVGRWVLQPAFHLVARYKSMELFTLAALMIALGAAWITHQLGLSLALGAFVAGMMLGETEFRHQIEAEIRPFRDILLGLFFITIGMLFNIRLLPEIWPWVLLTLTALIIFKMLFIILICRVAHWDMAVSLRTGLVLAHGGEFGFAILTLALAGGMIPNEYGQVILAALLISMGLAPLIIRYNGRLAVRLMPQQAGDSKQTIKERVADTAHDLNNHIILSGYGRIGQNIAQMLKEEGFEYVALDLDPVLVQNAVKAKEPVSYGDSSSLELLQAAGLDRAAALVISVEDPATALKVLQQVRRSNTDIPVLVRTADESHLQELMEAGATEVVPETLEVSLMMASNLLFMLKVPPSRVIHKIRDVRNQRYESFRHLFPGGEVSSTSWVDDEAHMRAVDLNEESWASNHRVGELDLERYNVKLLALLHEGKRISRPDKDIQVCASDTLILSGSPSALEQAEKSLISR</sequence>
<feature type="transmembrane region" description="Helical" evidence="10">
    <location>
        <begin position="304"/>
        <end position="330"/>
    </location>
</feature>
<feature type="transmembrane region" description="Helical" evidence="10">
    <location>
        <begin position="342"/>
        <end position="364"/>
    </location>
</feature>
<evidence type="ECO:0000256" key="7">
    <source>
        <dbReference type="ARBA" id="ARBA00022989"/>
    </source>
</evidence>
<dbReference type="Pfam" id="PF02080">
    <property type="entry name" value="TrkA_C"/>
    <property type="match status" value="1"/>
</dbReference>
<feature type="transmembrane region" description="Helical" evidence="10">
    <location>
        <begin position="43"/>
        <end position="61"/>
    </location>
</feature>
<evidence type="ECO:0000259" key="11">
    <source>
        <dbReference type="PROSITE" id="PS51201"/>
    </source>
</evidence>
<dbReference type="SUPFAM" id="SSF51735">
    <property type="entry name" value="NAD(P)-binding Rossmann-fold domains"/>
    <property type="match status" value="1"/>
</dbReference>
<dbReference type="FunFam" id="3.40.50.720:FF:000036">
    <property type="entry name" value="Glutathione-regulated potassium-efflux system protein KefB"/>
    <property type="match status" value="1"/>
</dbReference>
<evidence type="ECO:0000256" key="5">
    <source>
        <dbReference type="ARBA" id="ARBA00022692"/>
    </source>
</evidence>
<feature type="transmembrane region" description="Helical" evidence="10">
    <location>
        <begin position="190"/>
        <end position="215"/>
    </location>
</feature>
<keyword evidence="9 10" id="KW-0472">Membrane</keyword>
<feature type="transmembrane region" description="Helical" evidence="10">
    <location>
        <begin position="279"/>
        <end position="298"/>
    </location>
</feature>
<feature type="transmembrane region" description="Helical" evidence="10">
    <location>
        <begin position="251"/>
        <end position="267"/>
    </location>
</feature>
<evidence type="ECO:0000259" key="12">
    <source>
        <dbReference type="PROSITE" id="PS51202"/>
    </source>
</evidence>
<evidence type="ECO:0000256" key="1">
    <source>
        <dbReference type="ARBA" id="ARBA00004127"/>
    </source>
</evidence>
<evidence type="ECO:0000256" key="10">
    <source>
        <dbReference type="SAM" id="Phobius"/>
    </source>
</evidence>
<dbReference type="Gene3D" id="3.40.50.720">
    <property type="entry name" value="NAD(P)-binding Rossmann-like Domain"/>
    <property type="match status" value="1"/>
</dbReference>
<dbReference type="InterPro" id="IPR003148">
    <property type="entry name" value="RCK_N"/>
</dbReference>
<dbReference type="SUPFAM" id="SSF116726">
    <property type="entry name" value="TrkA C-terminal domain-like"/>
    <property type="match status" value="1"/>
</dbReference>
<dbReference type="GO" id="GO:0005886">
    <property type="term" value="C:plasma membrane"/>
    <property type="evidence" value="ECO:0007669"/>
    <property type="project" value="TreeGrafter"/>
</dbReference>
<dbReference type="Gene3D" id="3.30.70.1450">
    <property type="entry name" value="Regulator of K+ conductance, C-terminal domain"/>
    <property type="match status" value="1"/>
</dbReference>
<evidence type="ECO:0000256" key="2">
    <source>
        <dbReference type="ARBA" id="ARBA00022448"/>
    </source>
</evidence>
<evidence type="ECO:0000313" key="13">
    <source>
        <dbReference type="EMBL" id="HHJ80565.1"/>
    </source>
</evidence>
<evidence type="ECO:0000256" key="9">
    <source>
        <dbReference type="ARBA" id="ARBA00023136"/>
    </source>
</evidence>
<dbReference type="PROSITE" id="PS51202">
    <property type="entry name" value="RCK_C"/>
    <property type="match status" value="1"/>
</dbReference>
<comment type="subcellular location">
    <subcellularLocation>
        <location evidence="1">Endomembrane system</location>
        <topology evidence="1">Multi-pass membrane protein</topology>
    </subcellularLocation>
</comment>
<evidence type="ECO:0000256" key="6">
    <source>
        <dbReference type="ARBA" id="ARBA00022958"/>
    </source>
</evidence>
<dbReference type="Pfam" id="PF02254">
    <property type="entry name" value="TrkA_N"/>
    <property type="match status" value="1"/>
</dbReference>
<dbReference type="Pfam" id="PF00999">
    <property type="entry name" value="Na_H_Exchanger"/>
    <property type="match status" value="1"/>
</dbReference>
<keyword evidence="5 10" id="KW-0812">Transmembrane</keyword>
<accession>A0A832N380</accession>
<dbReference type="InterPro" id="IPR006037">
    <property type="entry name" value="RCK_C"/>
</dbReference>
<feature type="transmembrane region" description="Helical" evidence="10">
    <location>
        <begin position="126"/>
        <end position="143"/>
    </location>
</feature>
<dbReference type="InterPro" id="IPR036721">
    <property type="entry name" value="RCK_C_sf"/>
</dbReference>
<dbReference type="PANTHER" id="PTHR46157">
    <property type="entry name" value="K(+) EFFLUX ANTIPORTER 3, CHLOROPLASTIC"/>
    <property type="match status" value="1"/>
</dbReference>
<feature type="domain" description="RCK C-terminal" evidence="12">
    <location>
        <begin position="586"/>
        <end position="669"/>
    </location>
</feature>
<keyword evidence="3" id="KW-0050">Antiport</keyword>
<dbReference type="GO" id="GO:0006813">
    <property type="term" value="P:potassium ion transport"/>
    <property type="evidence" value="ECO:0007669"/>
    <property type="project" value="UniProtKB-KW"/>
</dbReference>
<dbReference type="Gene3D" id="1.20.1530.20">
    <property type="match status" value="1"/>
</dbReference>
<dbReference type="EMBL" id="DRNF01000183">
    <property type="protein sequence ID" value="HHJ80565.1"/>
    <property type="molecule type" value="Genomic_DNA"/>
</dbReference>
<evidence type="ECO:0000256" key="4">
    <source>
        <dbReference type="ARBA" id="ARBA00022538"/>
    </source>
</evidence>
<keyword evidence="2" id="KW-0813">Transport</keyword>
<keyword evidence="7 10" id="KW-1133">Transmembrane helix</keyword>
<dbReference type="InterPro" id="IPR006153">
    <property type="entry name" value="Cation/H_exchanger_TM"/>
</dbReference>
<name>A0A832N380_9GAMM</name>
<dbReference type="GO" id="GO:1902600">
    <property type="term" value="P:proton transmembrane transport"/>
    <property type="evidence" value="ECO:0007669"/>
    <property type="project" value="InterPro"/>
</dbReference>
<feature type="transmembrane region" description="Helical" evidence="10">
    <location>
        <begin position="17"/>
        <end position="36"/>
    </location>
</feature>
<dbReference type="GO" id="GO:0015297">
    <property type="term" value="F:antiporter activity"/>
    <property type="evidence" value="ECO:0007669"/>
    <property type="project" value="UniProtKB-KW"/>
</dbReference>
<dbReference type="GO" id="GO:0008324">
    <property type="term" value="F:monoatomic cation transmembrane transporter activity"/>
    <property type="evidence" value="ECO:0007669"/>
    <property type="project" value="InterPro"/>
</dbReference>
<evidence type="ECO:0000256" key="3">
    <source>
        <dbReference type="ARBA" id="ARBA00022449"/>
    </source>
</evidence>
<keyword evidence="6" id="KW-0630">Potassium</keyword>
<organism evidence="13">
    <name type="scientific">Candidatus Tenderia electrophaga</name>
    <dbReference type="NCBI Taxonomy" id="1748243"/>
    <lineage>
        <taxon>Bacteria</taxon>
        <taxon>Pseudomonadati</taxon>
        <taxon>Pseudomonadota</taxon>
        <taxon>Gammaproteobacteria</taxon>
        <taxon>Candidatus Tenderiales</taxon>
        <taxon>Candidatus Tenderiaceae</taxon>
        <taxon>Candidatus Tenderia</taxon>
    </lineage>
</organism>
<dbReference type="GO" id="GO:0012505">
    <property type="term" value="C:endomembrane system"/>
    <property type="evidence" value="ECO:0007669"/>
    <property type="project" value="UniProtKB-SubCell"/>
</dbReference>
<dbReference type="PANTHER" id="PTHR46157:SF4">
    <property type="entry name" value="K(+) EFFLUX ANTIPORTER 3, CHLOROPLASTIC"/>
    <property type="match status" value="1"/>
</dbReference>
<proteinExistence type="predicted"/>
<feature type="transmembrane region" description="Helical" evidence="10">
    <location>
        <begin position="99"/>
        <end position="120"/>
    </location>
</feature>
<reference evidence="13" key="1">
    <citation type="journal article" date="2020" name="mSystems">
        <title>Genome- and Community-Level Interaction Insights into Carbon Utilization and Element Cycling Functions of Hydrothermarchaeota in Hydrothermal Sediment.</title>
        <authorList>
            <person name="Zhou Z."/>
            <person name="Liu Y."/>
            <person name="Xu W."/>
            <person name="Pan J."/>
            <person name="Luo Z.H."/>
            <person name="Li M."/>
        </authorList>
    </citation>
    <scope>NUCLEOTIDE SEQUENCE [LARGE SCALE GENOMIC DNA]</scope>
    <source>
        <strain evidence="13">HyVt-505</strain>
    </source>
</reference>
<dbReference type="AlphaFoldDB" id="A0A832N380"/>
<protein>
    <submittedName>
        <fullName evidence="13">Potassium transporter</fullName>
    </submittedName>
</protein>
<dbReference type="InterPro" id="IPR038770">
    <property type="entry name" value="Na+/solute_symporter_sf"/>
</dbReference>
<dbReference type="InterPro" id="IPR036291">
    <property type="entry name" value="NAD(P)-bd_dom_sf"/>
</dbReference>
<dbReference type="Proteomes" id="UP000885832">
    <property type="component" value="Unassembled WGS sequence"/>
</dbReference>
<feature type="domain" description="RCK N-terminal" evidence="11">
    <location>
        <begin position="421"/>
        <end position="538"/>
    </location>
</feature>
<gene>
    <name evidence="13" type="ORF">ENJ65_02915</name>
</gene>
<feature type="transmembrane region" description="Helical" evidence="10">
    <location>
        <begin position="73"/>
        <end position="92"/>
    </location>
</feature>
<feature type="transmembrane region" description="Helical" evidence="10">
    <location>
        <begin position="163"/>
        <end position="184"/>
    </location>
</feature>
<keyword evidence="8" id="KW-0406">Ion transport</keyword>
<feature type="transmembrane region" description="Helical" evidence="10">
    <location>
        <begin position="370"/>
        <end position="389"/>
    </location>
</feature>
<evidence type="ECO:0000256" key="8">
    <source>
        <dbReference type="ARBA" id="ARBA00023065"/>
    </source>
</evidence>
<keyword evidence="4" id="KW-0633">Potassium transport</keyword>